<dbReference type="GO" id="GO:0000160">
    <property type="term" value="P:phosphorelay signal transduction system"/>
    <property type="evidence" value="ECO:0007669"/>
    <property type="project" value="InterPro"/>
</dbReference>
<accession>A0A942IAQ6</accession>
<comment type="caution">
    <text evidence="3">The sequence shown here is derived from an EMBL/GenBank/DDBJ whole genome shotgun (WGS) entry which is preliminary data.</text>
</comment>
<dbReference type="RefSeq" id="WP_188256295.1">
    <property type="nucleotide sequence ID" value="NZ_JABVCF010000010.1"/>
</dbReference>
<keyword evidence="1" id="KW-0597">Phosphoprotein</keyword>
<feature type="domain" description="Response regulatory" evidence="2">
    <location>
        <begin position="5"/>
        <end position="116"/>
    </location>
</feature>
<dbReference type="EMBL" id="JAGWCR010000010">
    <property type="protein sequence ID" value="MBS3650751.1"/>
    <property type="molecule type" value="Genomic_DNA"/>
</dbReference>
<sequence length="200" mass="21915">MAGSRILVVEDDCLIATDLVCAIEEAGAYVIGPASSVASAQRLIKPAAEPSAAILDIRLDCELVFTIADTLLELGIPLIFYSAFECDLLPERFEGIRFVSKSLSPSDAVRVLQMEMALERADCRDLLADSEPEESVVRITVALLEIARNLTGDQEAASILVETALNQALECSGMRPPDTAIFRWLLEMMEDAWMSGRWLH</sequence>
<dbReference type="SUPFAM" id="SSF52172">
    <property type="entry name" value="CheY-like"/>
    <property type="match status" value="1"/>
</dbReference>
<dbReference type="AlphaFoldDB" id="A0A942IAQ6"/>
<evidence type="ECO:0000259" key="2">
    <source>
        <dbReference type="PROSITE" id="PS50110"/>
    </source>
</evidence>
<name>A0A942IAQ6_9HYPH</name>
<organism evidence="3 4">
    <name type="scientific">Pseudaminobacter soli</name>
    <name type="common">ex Zhang et al. 2022</name>
    <dbReference type="NCBI Taxonomy" id="2831468"/>
    <lineage>
        <taxon>Bacteria</taxon>
        <taxon>Pseudomonadati</taxon>
        <taxon>Pseudomonadota</taxon>
        <taxon>Alphaproteobacteria</taxon>
        <taxon>Hyphomicrobiales</taxon>
        <taxon>Phyllobacteriaceae</taxon>
        <taxon>Pseudaminobacter</taxon>
    </lineage>
</organism>
<protein>
    <recommendedName>
        <fullName evidence="2">Response regulatory domain-containing protein</fullName>
    </recommendedName>
</protein>
<dbReference type="Gene3D" id="3.40.50.2300">
    <property type="match status" value="1"/>
</dbReference>
<evidence type="ECO:0000256" key="1">
    <source>
        <dbReference type="PROSITE-ProRule" id="PRU00169"/>
    </source>
</evidence>
<proteinExistence type="predicted"/>
<reference evidence="3" key="1">
    <citation type="submission" date="2021-04" db="EMBL/GenBank/DDBJ databases">
        <title>Pseudaminobacter soli sp. nov., isolated from paddy soil contaminated by heavy metals.</title>
        <authorList>
            <person name="Zhang K."/>
        </authorList>
    </citation>
    <scope>NUCLEOTIDE SEQUENCE</scope>
    <source>
        <strain evidence="3">19-2017</strain>
    </source>
</reference>
<evidence type="ECO:0000313" key="4">
    <source>
        <dbReference type="Proteomes" id="UP000680348"/>
    </source>
</evidence>
<dbReference type="Proteomes" id="UP000680348">
    <property type="component" value="Unassembled WGS sequence"/>
</dbReference>
<dbReference type="InterPro" id="IPR011006">
    <property type="entry name" value="CheY-like_superfamily"/>
</dbReference>
<evidence type="ECO:0000313" key="3">
    <source>
        <dbReference type="EMBL" id="MBS3650751.1"/>
    </source>
</evidence>
<dbReference type="PROSITE" id="PS50110">
    <property type="entry name" value="RESPONSE_REGULATORY"/>
    <property type="match status" value="1"/>
</dbReference>
<feature type="modified residue" description="4-aspartylphosphate" evidence="1">
    <location>
        <position position="56"/>
    </location>
</feature>
<gene>
    <name evidence="3" type="ORF">KEU06_19250</name>
</gene>
<keyword evidence="4" id="KW-1185">Reference proteome</keyword>
<dbReference type="InterPro" id="IPR001789">
    <property type="entry name" value="Sig_transdc_resp-reg_receiver"/>
</dbReference>